<evidence type="ECO:0000313" key="2">
    <source>
        <dbReference type="Proteomes" id="UP000010843"/>
    </source>
</evidence>
<dbReference type="KEGG" id="npe:Natpe_3669"/>
<reference evidence="2" key="1">
    <citation type="submission" date="2012-02" db="EMBL/GenBank/DDBJ databases">
        <title>Complete sequence of chromosome of Natrinema pellirubrum DSM 15624.</title>
        <authorList>
            <person name="Lucas S."/>
            <person name="Han J."/>
            <person name="Lapidus A."/>
            <person name="Cheng J.-F."/>
            <person name="Goodwin L."/>
            <person name="Pitluck S."/>
            <person name="Peters L."/>
            <person name="Teshima H."/>
            <person name="Detter J.C."/>
            <person name="Han C."/>
            <person name="Tapia R."/>
            <person name="Land M."/>
            <person name="Hauser L."/>
            <person name="Kyrpides N."/>
            <person name="Ivanova N."/>
            <person name="Pagani I."/>
            <person name="Sproer C."/>
            <person name="Anderson I."/>
            <person name="Woyke T."/>
        </authorList>
    </citation>
    <scope>NUCLEOTIDE SEQUENCE [LARGE SCALE GENOMIC DNA]</scope>
    <source>
        <strain evidence="2">DSM 15624 / JCM 10476 / NCIMB 786</strain>
    </source>
</reference>
<dbReference type="AlphaFoldDB" id="L0JRJ1"/>
<evidence type="ECO:0000313" key="1">
    <source>
        <dbReference type="EMBL" id="AGB33433.1"/>
    </source>
</evidence>
<sequence length="256" mass="29541">MHKFSEQAKQPRGVKAVSTKDLLAQTVEGDNIKENLKTLASWYLQTDYAQSGLLLVTRFHSHGDQQVGIIKAPFVDDIYEPDDEDILNELNEVIKGDLKKGILYPRITPDGECRWDEVCLYQKQGSSSRYPKHWFQYLHLKPNPTSEEILSEMFEEEENELSEAESTEEFDEIVDNIDDITEEAEVSIKIGGREVKIEIGEILRRDRVHLVESEEGYHLVISGDEPTIRFYDNRRGEYREVLKGIESFDSIDDIIS</sequence>
<protein>
    <submittedName>
        <fullName evidence="1">Uncharacterized protein</fullName>
    </submittedName>
</protein>
<proteinExistence type="predicted"/>
<dbReference type="Proteomes" id="UP000010843">
    <property type="component" value="Chromosome"/>
</dbReference>
<gene>
    <name evidence="1" type="ordered locus">Natpe_3669</name>
</gene>
<dbReference type="STRING" id="797303.Natpe_3669"/>
<dbReference type="EMBL" id="CP003372">
    <property type="protein sequence ID" value="AGB33433.1"/>
    <property type="molecule type" value="Genomic_DNA"/>
</dbReference>
<name>L0JRJ1_NATP1</name>
<accession>L0JRJ1</accession>
<organism evidence="1 2">
    <name type="scientific">Natrinema pellirubrum (strain DSM 15624 / CIP 106293 / JCM 10476 / NCIMB 786 / 157)</name>
    <dbReference type="NCBI Taxonomy" id="797303"/>
    <lineage>
        <taxon>Archaea</taxon>
        <taxon>Methanobacteriati</taxon>
        <taxon>Methanobacteriota</taxon>
        <taxon>Stenosarchaea group</taxon>
        <taxon>Halobacteria</taxon>
        <taxon>Halobacteriales</taxon>
        <taxon>Natrialbaceae</taxon>
        <taxon>Natrinema</taxon>
    </lineage>
</organism>
<dbReference type="HOGENOM" id="CLU_1084234_0_0_2"/>